<gene>
    <name evidence="1" type="ORF">OK344_01975</name>
</gene>
<organism evidence="1 2">
    <name type="scientific">Kaistella yananensis</name>
    <dbReference type="NCBI Taxonomy" id="2989820"/>
    <lineage>
        <taxon>Bacteria</taxon>
        <taxon>Pseudomonadati</taxon>
        <taxon>Bacteroidota</taxon>
        <taxon>Flavobacteriia</taxon>
        <taxon>Flavobacteriales</taxon>
        <taxon>Weeksellaceae</taxon>
        <taxon>Chryseobacterium group</taxon>
        <taxon>Kaistella</taxon>
    </lineage>
</organism>
<sequence length="515" mass="56711">MTKNIKKFFNITASLVIGSLILWNCEPDADQLGSQFFQNGAQGIDSTYSVIAYSVNNNDTIRTDATRLQSATLGAFNEPQFGLQKSAYVSQVRLSSYSPDFGTNAVLDSAVLVIKPSYASDSATTTTADDYIYPVGAVPAKKVVVTYPVTKYGKTKIDGKTLFNIKVNEVNDFLGSNTDKIFSNKAVTTGNLLANKVFNGTINSIKITKDSDNSDLYIREASLRISLDSAFFQNKIIAKASSPELADAASFIRYFKGVRLSVEQNDGYIFNFDPNSVVINLYYKKDKVENGTITREEGVFPLDLGSANTHFNQIVYDRTNTPSASVVSVQDTINGMPKLYAQGMGGPGIGIKIPETTIATIKDLYNNEKAGIISAKLRLYTDVASWSNNYQKPSYFVVKQKDLNTYLEDMSMLAYTGVYNLVKSYDLDKNPAKYEIGITQTLKNIVEKEAKSRHFILNVGNYTYDQTGALLGSFYADLGAQNFNTRSYTPHRAVFVGTDPGNARSAQLIITYGKK</sequence>
<reference evidence="1 2" key="1">
    <citation type="submission" date="2022-10" db="EMBL/GenBank/DDBJ databases">
        <title>Kaistella sp. BT-6-1-3.</title>
        <authorList>
            <person name="Ai J."/>
            <person name="Deng Z."/>
        </authorList>
    </citation>
    <scope>NUCLEOTIDE SEQUENCE [LARGE SCALE GENOMIC DNA]</scope>
    <source>
        <strain evidence="1 2">BT6-1-3</strain>
    </source>
</reference>
<dbReference type="EMBL" id="JAPCHZ010000001">
    <property type="protein sequence ID" value="MCW4450972.1"/>
    <property type="molecule type" value="Genomic_DNA"/>
</dbReference>
<dbReference type="Proteomes" id="UP001209107">
    <property type="component" value="Unassembled WGS sequence"/>
</dbReference>
<evidence type="ECO:0000313" key="2">
    <source>
        <dbReference type="Proteomes" id="UP001209107"/>
    </source>
</evidence>
<comment type="caution">
    <text evidence="1">The sequence shown here is derived from an EMBL/GenBank/DDBJ whole genome shotgun (WGS) entry which is preliminary data.</text>
</comment>
<dbReference type="InterPro" id="IPR025366">
    <property type="entry name" value="DUF4270"/>
</dbReference>
<proteinExistence type="predicted"/>
<evidence type="ECO:0000313" key="1">
    <source>
        <dbReference type="EMBL" id="MCW4450972.1"/>
    </source>
</evidence>
<protein>
    <submittedName>
        <fullName evidence="1">DUF4270 domain-containing protein</fullName>
    </submittedName>
</protein>
<accession>A0ABT3JJL7</accession>
<keyword evidence="2" id="KW-1185">Reference proteome</keyword>
<dbReference type="RefSeq" id="WP_265143198.1">
    <property type="nucleotide sequence ID" value="NZ_JAPCHZ010000001.1"/>
</dbReference>
<dbReference type="Pfam" id="PF14092">
    <property type="entry name" value="DUF4270"/>
    <property type="match status" value="1"/>
</dbReference>
<name>A0ABT3JJL7_9FLAO</name>